<dbReference type="EMBL" id="BOOA01000005">
    <property type="protein sequence ID" value="GIH22678.1"/>
    <property type="molecule type" value="Genomic_DNA"/>
</dbReference>
<feature type="transmembrane region" description="Helical" evidence="1">
    <location>
        <begin position="80"/>
        <end position="101"/>
    </location>
</feature>
<protein>
    <submittedName>
        <fullName evidence="2">Uncharacterized protein</fullName>
    </submittedName>
</protein>
<dbReference type="Proteomes" id="UP000640052">
    <property type="component" value="Unassembled WGS sequence"/>
</dbReference>
<keyword evidence="1" id="KW-1133">Transmembrane helix</keyword>
<evidence type="ECO:0000256" key="1">
    <source>
        <dbReference type="SAM" id="Phobius"/>
    </source>
</evidence>
<evidence type="ECO:0000313" key="2">
    <source>
        <dbReference type="EMBL" id="GIH22678.1"/>
    </source>
</evidence>
<organism evidence="2 3">
    <name type="scientific">Acrocarpospora phusangensis</name>
    <dbReference type="NCBI Taxonomy" id="1070424"/>
    <lineage>
        <taxon>Bacteria</taxon>
        <taxon>Bacillati</taxon>
        <taxon>Actinomycetota</taxon>
        <taxon>Actinomycetes</taxon>
        <taxon>Streptosporangiales</taxon>
        <taxon>Streptosporangiaceae</taxon>
        <taxon>Acrocarpospora</taxon>
    </lineage>
</organism>
<comment type="caution">
    <text evidence="2">The sequence shown here is derived from an EMBL/GenBank/DDBJ whole genome shotgun (WGS) entry which is preliminary data.</text>
</comment>
<proteinExistence type="predicted"/>
<keyword evidence="1" id="KW-0472">Membrane</keyword>
<name>A0A919Q869_9ACTN</name>
<feature type="transmembrane region" description="Helical" evidence="1">
    <location>
        <begin position="6"/>
        <end position="28"/>
    </location>
</feature>
<keyword evidence="3" id="KW-1185">Reference proteome</keyword>
<accession>A0A919Q869</accession>
<dbReference type="AlphaFoldDB" id="A0A919Q869"/>
<sequence length="102" mass="11502">MTSVEIAVFVAPVLIYVVVALVSAHLVLRPIRALEQDLRLFERAERLGRVSRAERQALERVRAVIQESNAELIRAGRRQAWFFFALGLLASVPVGIMVNYID</sequence>
<gene>
    <name evidence="2" type="ORF">Aph01nite_09880</name>
</gene>
<evidence type="ECO:0000313" key="3">
    <source>
        <dbReference type="Proteomes" id="UP000640052"/>
    </source>
</evidence>
<keyword evidence="1" id="KW-0812">Transmembrane</keyword>
<reference evidence="2" key="1">
    <citation type="submission" date="2021-01" db="EMBL/GenBank/DDBJ databases">
        <title>Whole genome shotgun sequence of Acrocarpospora phusangensis NBRC 108782.</title>
        <authorList>
            <person name="Komaki H."/>
            <person name="Tamura T."/>
        </authorList>
    </citation>
    <scope>NUCLEOTIDE SEQUENCE</scope>
    <source>
        <strain evidence="2">NBRC 108782</strain>
    </source>
</reference>